<organism evidence="1">
    <name type="scientific">uncultured Mycobacteriales bacterium</name>
    <dbReference type="NCBI Taxonomy" id="581187"/>
    <lineage>
        <taxon>Bacteria</taxon>
        <taxon>Bacillati</taxon>
        <taxon>Actinomycetota</taxon>
        <taxon>Actinomycetes</taxon>
        <taxon>Mycobacteriales</taxon>
        <taxon>environmental samples</taxon>
    </lineage>
</organism>
<evidence type="ECO:0000313" key="1">
    <source>
        <dbReference type="EMBL" id="CAA9268366.1"/>
    </source>
</evidence>
<dbReference type="EMBL" id="CADCTP010000254">
    <property type="protein sequence ID" value="CAA9268366.1"/>
    <property type="molecule type" value="Genomic_DNA"/>
</dbReference>
<gene>
    <name evidence="1" type="ORF">AVDCRST_MAG41-2755</name>
</gene>
<proteinExistence type="predicted"/>
<name>A0A6J4J247_9ACTN</name>
<dbReference type="AlphaFoldDB" id="A0A6J4J247"/>
<reference evidence="1" key="1">
    <citation type="submission" date="2020-02" db="EMBL/GenBank/DDBJ databases">
        <authorList>
            <person name="Meier V. D."/>
        </authorList>
    </citation>
    <scope>NUCLEOTIDE SEQUENCE</scope>
    <source>
        <strain evidence="1">AVDCRST_MAG41</strain>
    </source>
</reference>
<protein>
    <submittedName>
        <fullName evidence="1">Uncharacterized protein</fullName>
    </submittedName>
</protein>
<sequence length="351" mass="36557">MVATGVAVLVALPYAVGALPARDSAVSAGALLDAVRSSADVPHSGYAESVGGLALPLTEDFTALTDLLGARTRLRVWWRGDTDWRVDTVRATGESGLYRDADGLWSWDFERRSAVRTTEPTVRLPRAADVEPAALARRLLSEARPRDAERLPARRVAGRDAPGIRVRPAAGGSTIDRVDAWIDPGSGLGLRVEVHGTGGTRPVLESAYLSLDLGTPPPASTRFVPADPATVRGEINTDLAAAINVFSPARPPATLAGLPARGEGVGSVGSVGSYGTGFTLLIALPLPGRLSRQLRGQLADSPGATRAAAGVRLAVGPLSLLLTDPVDRRSWLLTGTVTAATLDRAAAELAR</sequence>
<dbReference type="Gene3D" id="2.50.20.10">
    <property type="entry name" value="Lipoprotein localisation LolA/LolB/LppX"/>
    <property type="match status" value="1"/>
</dbReference>
<accession>A0A6J4J247</accession>